<keyword evidence="1" id="KW-0614">Plasmid</keyword>
<accession>H8H1V8</accession>
<evidence type="ECO:0000313" key="2">
    <source>
        <dbReference type="Proteomes" id="UP000007575"/>
    </source>
</evidence>
<name>H8H1V8_DEIGI</name>
<gene>
    <name evidence="1" type="ordered locus">DGo_PB0236</name>
</gene>
<sequence length="189" mass="21043">MTEPTPRLAAPHREVGGLALLLQELYAGGARLLIEVQRQWPEALTWVEDGYLRAVYGALGAVITPGPRGLAFLDLPPHAGLSAQGATAQAALRLTVLEILRRGYRIEFVSGRYLRVLDPQGKEHLLVIRVAQGPPKAATVANLIRAHRKTFQRTRGRLILVVRHPELYRYQMTRQPLLEVWGLELPGVQ</sequence>
<dbReference type="EMBL" id="CP002193">
    <property type="protein sequence ID" value="AFD27505.1"/>
    <property type="molecule type" value="Genomic_DNA"/>
</dbReference>
<organism evidence="1 2">
    <name type="scientific">Deinococcus gobiensis (strain DSM 21396 / JCM 16679 / CGMCC 1.7299 / I-0)</name>
    <dbReference type="NCBI Taxonomy" id="745776"/>
    <lineage>
        <taxon>Bacteria</taxon>
        <taxon>Thermotogati</taxon>
        <taxon>Deinococcota</taxon>
        <taxon>Deinococci</taxon>
        <taxon>Deinococcales</taxon>
        <taxon>Deinococcaceae</taxon>
        <taxon>Deinococcus</taxon>
    </lineage>
</organism>
<dbReference type="HOGENOM" id="CLU_1432403_0_0_0"/>
<evidence type="ECO:0000313" key="1">
    <source>
        <dbReference type="EMBL" id="AFD27505.1"/>
    </source>
</evidence>
<dbReference type="Proteomes" id="UP000007575">
    <property type="component" value="Plasmid P2"/>
</dbReference>
<keyword evidence="2" id="KW-1185">Reference proteome</keyword>
<protein>
    <submittedName>
        <fullName evidence="1">Uncharacterized protein</fullName>
    </submittedName>
</protein>
<reference evidence="1 2" key="1">
    <citation type="journal article" date="2012" name="PLoS ONE">
        <title>Genome sequence and transcriptome analysis of the radioresistant bacterium Deinococcus gobiensis: insights into the extreme environmental adaptations.</title>
        <authorList>
            <person name="Yuan M."/>
            <person name="Chen M."/>
            <person name="Zhang W."/>
            <person name="Lu W."/>
            <person name="Wang J."/>
            <person name="Yang M."/>
            <person name="Zhao P."/>
            <person name="Tang R."/>
            <person name="Li X."/>
            <person name="Hao Y."/>
            <person name="Zhou Z."/>
            <person name="Zhan Y."/>
            <person name="Yu H."/>
            <person name="Teng C."/>
            <person name="Yan Y."/>
            <person name="Ping S."/>
            <person name="Wang Y."/>
            <person name="Lin M."/>
        </authorList>
    </citation>
    <scope>NUCLEOTIDE SEQUENCE [LARGE SCALE GENOMIC DNA]</scope>
    <source>
        <strain evidence="2">DSM 21396 / JCM 16679 / CGMCC 1.7299 / I-0</strain>
        <plasmid evidence="1">P2</plasmid>
    </source>
</reference>
<proteinExistence type="predicted"/>
<dbReference type="KEGG" id="dgo:DGo_PB0236"/>
<dbReference type="AlphaFoldDB" id="H8H1V8"/>
<dbReference type="PATRIC" id="fig|745776.4.peg.3592"/>
<geneLocation type="plasmid" evidence="1 2">
    <name>P2</name>
</geneLocation>
<dbReference type="RefSeq" id="WP_014686600.1">
    <property type="nucleotide sequence ID" value="NC_017791.1"/>
</dbReference>